<dbReference type="PANTHER" id="PTHR43394">
    <property type="entry name" value="ATP-DEPENDENT PERMEASE MDL1, MITOCHONDRIAL"/>
    <property type="match status" value="1"/>
</dbReference>
<feature type="transmembrane region" description="Helical" evidence="5">
    <location>
        <begin position="197"/>
        <end position="217"/>
    </location>
</feature>
<evidence type="ECO:0000313" key="7">
    <source>
        <dbReference type="EMBL" id="KER32692.1"/>
    </source>
</evidence>
<dbReference type="InterPro" id="IPR011527">
    <property type="entry name" value="ABC1_TM_dom"/>
</dbReference>
<name>A0A075A387_OPIVI</name>
<dbReference type="GO" id="GO:0090374">
    <property type="term" value="P:oligopeptide export from mitochondrion"/>
    <property type="evidence" value="ECO:0007669"/>
    <property type="project" value="TreeGrafter"/>
</dbReference>
<dbReference type="CDD" id="cd18578">
    <property type="entry name" value="ABC_6TM_Pgp_ABCB1_D2_like"/>
    <property type="match status" value="1"/>
</dbReference>
<keyword evidence="2 5" id="KW-0812">Transmembrane</keyword>
<feature type="transmembrane region" description="Helical" evidence="5">
    <location>
        <begin position="352"/>
        <end position="372"/>
    </location>
</feature>
<dbReference type="Pfam" id="PF00664">
    <property type="entry name" value="ABC_membrane"/>
    <property type="match status" value="2"/>
</dbReference>
<dbReference type="InterPro" id="IPR036640">
    <property type="entry name" value="ABC1_TM_sf"/>
</dbReference>
<evidence type="ECO:0000256" key="2">
    <source>
        <dbReference type="ARBA" id="ARBA00022692"/>
    </source>
</evidence>
<evidence type="ECO:0000259" key="6">
    <source>
        <dbReference type="PROSITE" id="PS50929"/>
    </source>
</evidence>
<keyword evidence="4 5" id="KW-0472">Membrane</keyword>
<dbReference type="GO" id="GO:0016887">
    <property type="term" value="F:ATP hydrolysis activity"/>
    <property type="evidence" value="ECO:0007669"/>
    <property type="project" value="InterPro"/>
</dbReference>
<dbReference type="InterPro" id="IPR039421">
    <property type="entry name" value="Type_1_exporter"/>
</dbReference>
<dbReference type="GO" id="GO:0005743">
    <property type="term" value="C:mitochondrial inner membrane"/>
    <property type="evidence" value="ECO:0007669"/>
    <property type="project" value="TreeGrafter"/>
</dbReference>
<dbReference type="GO" id="GO:0015421">
    <property type="term" value="F:ABC-type oligopeptide transporter activity"/>
    <property type="evidence" value="ECO:0007669"/>
    <property type="project" value="TreeGrafter"/>
</dbReference>
<feature type="transmembrane region" description="Helical" evidence="5">
    <location>
        <begin position="172"/>
        <end position="191"/>
    </location>
</feature>
<feature type="transmembrane region" description="Helical" evidence="5">
    <location>
        <begin position="91"/>
        <end position="116"/>
    </location>
</feature>
<dbReference type="RefSeq" id="XP_009163661.1">
    <property type="nucleotide sequence ID" value="XM_009165397.1"/>
</dbReference>
<evidence type="ECO:0000256" key="4">
    <source>
        <dbReference type="ARBA" id="ARBA00023136"/>
    </source>
</evidence>
<dbReference type="OrthoDB" id="6500128at2759"/>
<dbReference type="SUPFAM" id="SSF52540">
    <property type="entry name" value="P-loop containing nucleoside triphosphate hydrolases"/>
    <property type="match status" value="1"/>
</dbReference>
<dbReference type="EMBL" id="KL596632">
    <property type="protein sequence ID" value="KER32692.1"/>
    <property type="molecule type" value="Genomic_DNA"/>
</dbReference>
<evidence type="ECO:0000256" key="5">
    <source>
        <dbReference type="SAM" id="Phobius"/>
    </source>
</evidence>
<feature type="transmembrane region" description="Helical" evidence="5">
    <location>
        <begin position="47"/>
        <end position="71"/>
    </location>
</feature>
<evidence type="ECO:0000313" key="8">
    <source>
        <dbReference type="Proteomes" id="UP000054324"/>
    </source>
</evidence>
<dbReference type="KEGG" id="ovi:T265_12778"/>
<organism evidence="7 8">
    <name type="scientific">Opisthorchis viverrini</name>
    <name type="common">Southeast Asian liver fluke</name>
    <dbReference type="NCBI Taxonomy" id="6198"/>
    <lineage>
        <taxon>Eukaryota</taxon>
        <taxon>Metazoa</taxon>
        <taxon>Spiralia</taxon>
        <taxon>Lophotrochozoa</taxon>
        <taxon>Platyhelminthes</taxon>
        <taxon>Trematoda</taxon>
        <taxon>Digenea</taxon>
        <taxon>Opisthorchiida</taxon>
        <taxon>Opisthorchiata</taxon>
        <taxon>Opisthorchiidae</taxon>
        <taxon>Opisthorchis</taxon>
    </lineage>
</organism>
<dbReference type="GO" id="GO:0005524">
    <property type="term" value="F:ATP binding"/>
    <property type="evidence" value="ECO:0007669"/>
    <property type="project" value="InterPro"/>
</dbReference>
<dbReference type="PANTHER" id="PTHR43394:SF18">
    <property type="entry name" value="ABC TRANSPORTER B FAMILY MEMBER 11-LIKE"/>
    <property type="match status" value="1"/>
</dbReference>
<gene>
    <name evidence="7" type="ORF">T265_12778</name>
</gene>
<sequence>MCPPYAAGVVVTSLPRISDIRSSNRGTLKQIKRSPLARMLRMNRPELAFIVLGCLCSAVSGATQPVFAILYSQLFEIFTLVNSPPLMREQVRLISGLMAMVGGLRFLGTLGEGYFFGMSGERLTQRLRSQLFKAILSQDIGWFDRQENQPGILTARLATEASKLKSLSGSSLGFIVEAGVLSIISIVVAFINGWQLALLVMGFAPILVVSGMLQCLLSEKDRRKHNSYIPNNQVRERECVRVRVEGHCLTGPNADAHCLPLVRGCDALHIEGCSLSGQHLTELRVSANFGHLLVKRMQGGDGASVSLFAMKIAQEALSAEKTVFAFNLEDYFYKRFKNALQSNLKSELKDNLVTSLVFALTQSIMMFCFAASMSLGAYLLSQNSLTLVGLFRVFIVLNMSSQSLGRTASVVPELTAATKAAKSIFSTMDRIPHILTDAGEKPTEQFTGQVEFKNVTFTYPSRPGTRILKRFSHCISAGESVALVGVSGCGKSTLLQLVQRFYDPIHAGPDSGVFFDGHNLRSLAPSWIRRQIGIVSQEPNLFDLSIRENIAYGDNSKEVSMEEIIEAARQANIHDFVSTLPE</sequence>
<dbReference type="InterPro" id="IPR003439">
    <property type="entry name" value="ABC_transporter-like_ATP-bd"/>
</dbReference>
<dbReference type="Gene3D" id="3.40.50.300">
    <property type="entry name" value="P-loop containing nucleotide triphosphate hydrolases"/>
    <property type="match status" value="1"/>
</dbReference>
<proteinExistence type="predicted"/>
<evidence type="ECO:0000256" key="3">
    <source>
        <dbReference type="ARBA" id="ARBA00022989"/>
    </source>
</evidence>
<dbReference type="PROSITE" id="PS50929">
    <property type="entry name" value="ABC_TM1F"/>
    <property type="match status" value="1"/>
</dbReference>
<keyword evidence="8" id="KW-1185">Reference proteome</keyword>
<dbReference type="CTD" id="20326946"/>
<reference evidence="7 8" key="1">
    <citation type="submission" date="2013-11" db="EMBL/GenBank/DDBJ databases">
        <title>Opisthorchis viverrini - life in the bile duct.</title>
        <authorList>
            <person name="Young N.D."/>
            <person name="Nagarajan N."/>
            <person name="Lin S.J."/>
            <person name="Korhonen P.K."/>
            <person name="Jex A.R."/>
            <person name="Hall R.S."/>
            <person name="Safavi-Hemami H."/>
            <person name="Kaewkong W."/>
            <person name="Bertrand D."/>
            <person name="Gao S."/>
            <person name="Seet Q."/>
            <person name="Wongkham S."/>
            <person name="Teh B.T."/>
            <person name="Wongkham C."/>
            <person name="Intapan P.M."/>
            <person name="Maleewong W."/>
            <person name="Yang X."/>
            <person name="Hu M."/>
            <person name="Wang Z."/>
            <person name="Hofmann A."/>
            <person name="Sternberg P.W."/>
            <person name="Tan P."/>
            <person name="Wang J."/>
            <person name="Gasser R.B."/>
        </authorList>
    </citation>
    <scope>NUCLEOTIDE SEQUENCE [LARGE SCALE GENOMIC DNA]</scope>
</reference>
<keyword evidence="3 5" id="KW-1133">Transmembrane helix</keyword>
<comment type="subcellular location">
    <subcellularLocation>
        <location evidence="1">Membrane</location>
        <topology evidence="1">Multi-pass membrane protein</topology>
    </subcellularLocation>
</comment>
<feature type="domain" description="ABC transmembrane type-1" evidence="6">
    <location>
        <begin position="51"/>
        <end position="416"/>
    </location>
</feature>
<dbReference type="Proteomes" id="UP000054324">
    <property type="component" value="Unassembled WGS sequence"/>
</dbReference>
<dbReference type="InterPro" id="IPR027417">
    <property type="entry name" value="P-loop_NTPase"/>
</dbReference>
<protein>
    <recommendedName>
        <fullName evidence="6">ABC transmembrane type-1 domain-containing protein</fullName>
    </recommendedName>
</protein>
<evidence type="ECO:0000256" key="1">
    <source>
        <dbReference type="ARBA" id="ARBA00004141"/>
    </source>
</evidence>
<dbReference type="SUPFAM" id="SSF90123">
    <property type="entry name" value="ABC transporter transmembrane region"/>
    <property type="match status" value="1"/>
</dbReference>
<accession>A0A075A387</accession>
<dbReference type="Pfam" id="PF00005">
    <property type="entry name" value="ABC_tran"/>
    <property type="match status" value="1"/>
</dbReference>
<dbReference type="STRING" id="6198.A0A075A387"/>
<dbReference type="AlphaFoldDB" id="A0A075A387"/>
<dbReference type="Gene3D" id="1.20.1560.10">
    <property type="entry name" value="ABC transporter type 1, transmembrane domain"/>
    <property type="match status" value="3"/>
</dbReference>
<feature type="non-terminal residue" evidence="7">
    <location>
        <position position="582"/>
    </location>
</feature>
<dbReference type="GeneID" id="20326946"/>